<feature type="domain" description="Peptidase S1" evidence="6">
    <location>
        <begin position="49"/>
        <end position="285"/>
    </location>
</feature>
<evidence type="ECO:0000313" key="7">
    <source>
        <dbReference type="EMBL" id="CAE0437192.1"/>
    </source>
</evidence>
<protein>
    <recommendedName>
        <fullName evidence="6">Peptidase S1 domain-containing protein</fullName>
    </recommendedName>
</protein>
<evidence type="ECO:0000256" key="3">
    <source>
        <dbReference type="ARBA" id="ARBA00023157"/>
    </source>
</evidence>
<organism evidence="7">
    <name type="scientific">Aplanochytrium stocchinoi</name>
    <dbReference type="NCBI Taxonomy" id="215587"/>
    <lineage>
        <taxon>Eukaryota</taxon>
        <taxon>Sar</taxon>
        <taxon>Stramenopiles</taxon>
        <taxon>Bigyra</taxon>
        <taxon>Labyrinthulomycetes</taxon>
        <taxon>Thraustochytrida</taxon>
        <taxon>Thraustochytriidae</taxon>
        <taxon>Aplanochytrium</taxon>
    </lineage>
</organism>
<dbReference type="GO" id="GO:0004252">
    <property type="term" value="F:serine-type endopeptidase activity"/>
    <property type="evidence" value="ECO:0007669"/>
    <property type="project" value="InterPro"/>
</dbReference>
<dbReference type="CDD" id="cd00190">
    <property type="entry name" value="Tryp_SPc"/>
    <property type="match status" value="1"/>
</dbReference>
<dbReference type="FunFam" id="2.40.10.10:FF:000002">
    <property type="entry name" value="Transmembrane protease serine"/>
    <property type="match status" value="1"/>
</dbReference>
<dbReference type="PROSITE" id="PS00134">
    <property type="entry name" value="TRYPSIN_HIS"/>
    <property type="match status" value="1"/>
</dbReference>
<keyword evidence="4" id="KW-0325">Glycoprotein</keyword>
<reference evidence="7" key="1">
    <citation type="submission" date="2021-01" db="EMBL/GenBank/DDBJ databases">
        <authorList>
            <person name="Corre E."/>
            <person name="Pelletier E."/>
            <person name="Niang G."/>
            <person name="Scheremetjew M."/>
            <person name="Finn R."/>
            <person name="Kale V."/>
            <person name="Holt S."/>
            <person name="Cochrane G."/>
            <person name="Meng A."/>
            <person name="Brown T."/>
            <person name="Cohen L."/>
        </authorList>
    </citation>
    <scope>NUCLEOTIDE SEQUENCE</scope>
    <source>
        <strain evidence="7">GSBS06</strain>
    </source>
</reference>
<keyword evidence="5" id="KW-0720">Serine protease</keyword>
<keyword evidence="5" id="KW-0378">Hydrolase</keyword>
<dbReference type="GO" id="GO:0006508">
    <property type="term" value="P:proteolysis"/>
    <property type="evidence" value="ECO:0007669"/>
    <property type="project" value="UniProtKB-KW"/>
</dbReference>
<dbReference type="PANTHER" id="PTHR24276">
    <property type="entry name" value="POLYSERASE-RELATED"/>
    <property type="match status" value="1"/>
</dbReference>
<evidence type="ECO:0000256" key="1">
    <source>
        <dbReference type="ARBA" id="ARBA00007664"/>
    </source>
</evidence>
<dbReference type="SUPFAM" id="SSF50494">
    <property type="entry name" value="Trypsin-like serine proteases"/>
    <property type="match status" value="1"/>
</dbReference>
<dbReference type="PROSITE" id="PS50240">
    <property type="entry name" value="TRYPSIN_DOM"/>
    <property type="match status" value="1"/>
</dbReference>
<evidence type="ECO:0000259" key="6">
    <source>
        <dbReference type="PROSITE" id="PS50240"/>
    </source>
</evidence>
<evidence type="ECO:0000256" key="4">
    <source>
        <dbReference type="ARBA" id="ARBA00023180"/>
    </source>
</evidence>
<comment type="similarity">
    <text evidence="1">Belongs to the peptidase S1 family.</text>
</comment>
<keyword evidence="2" id="KW-0843">Virulence</keyword>
<dbReference type="InterPro" id="IPR009003">
    <property type="entry name" value="Peptidase_S1_PA"/>
</dbReference>
<accession>A0A7S3LQ50</accession>
<dbReference type="InterPro" id="IPR033116">
    <property type="entry name" value="TRYPSIN_SER"/>
</dbReference>
<evidence type="ECO:0000256" key="2">
    <source>
        <dbReference type="ARBA" id="ARBA00023026"/>
    </source>
</evidence>
<dbReference type="InterPro" id="IPR050430">
    <property type="entry name" value="Peptidase_S1"/>
</dbReference>
<gene>
    <name evidence="7" type="ORF">ASTO00021_LOCUS7433</name>
</gene>
<dbReference type="PROSITE" id="PS00135">
    <property type="entry name" value="TRYPSIN_SER"/>
    <property type="match status" value="1"/>
</dbReference>
<proteinExistence type="inferred from homology"/>
<dbReference type="InterPro" id="IPR018114">
    <property type="entry name" value="TRYPSIN_HIS"/>
</dbReference>
<keyword evidence="3" id="KW-1015">Disulfide bond</keyword>
<dbReference type="InterPro" id="IPR043504">
    <property type="entry name" value="Peptidase_S1_PA_chymotrypsin"/>
</dbReference>
<dbReference type="Pfam" id="PF00089">
    <property type="entry name" value="Trypsin"/>
    <property type="match status" value="1"/>
</dbReference>
<dbReference type="InterPro" id="IPR001254">
    <property type="entry name" value="Trypsin_dom"/>
</dbReference>
<sequence>MYIHLLLTTNGCRTMSLKCFFVATILLLTSIVGLGEEVPKLERDTTSRIVNGVQAQPGRYPYFVSIVFQNGAGGCGGSLVAPIWVLTAAHCFSKSAPPAGVFISDWDVQTWAGGVEYRDVVKRFIHPDFNENTLDNDFMLLLLSTASSKTPVKMDDGSVSLVSGRDLTTMGFGDINPHGDPGDREVSKFPRFLQRVVVDYVPSSTCSSQYAGFSVITSNMICSGGSNKDSCQGDSGGPLIVSGKNAKGDIQVGVVSWGLGCAQANRPGVYSRVSSGRSWISSVMNGCIQCPPNSTPNKVCPTKFDECDCDSGFFRDGGTCKQCLQCPSNSNAKKACPRKAKHCGCDKGLVMNSDPLQCVPCGKYSCPPHSTQTKKCATKFKHCKCDNGFRKNKQNNLCEQKN</sequence>
<dbReference type="InterPro" id="IPR001314">
    <property type="entry name" value="Peptidase_S1A"/>
</dbReference>
<dbReference type="PRINTS" id="PR00722">
    <property type="entry name" value="CHYMOTRYPSIN"/>
</dbReference>
<keyword evidence="5" id="KW-0645">Protease</keyword>
<dbReference type="EMBL" id="HBIN01009977">
    <property type="protein sequence ID" value="CAE0437192.1"/>
    <property type="molecule type" value="Transcribed_RNA"/>
</dbReference>
<evidence type="ECO:0000256" key="5">
    <source>
        <dbReference type="RuleBase" id="RU363034"/>
    </source>
</evidence>
<dbReference type="PANTHER" id="PTHR24276:SF98">
    <property type="entry name" value="FI18310P1-RELATED"/>
    <property type="match status" value="1"/>
</dbReference>
<name>A0A7S3LQ50_9STRA</name>
<dbReference type="AlphaFoldDB" id="A0A7S3LQ50"/>
<dbReference type="SMART" id="SM00020">
    <property type="entry name" value="Tryp_SPc"/>
    <property type="match status" value="1"/>
</dbReference>
<dbReference type="Gene3D" id="2.40.10.10">
    <property type="entry name" value="Trypsin-like serine proteases"/>
    <property type="match status" value="1"/>
</dbReference>